<name>A0AAE0YGA9_9GAST</name>
<organism evidence="1 2">
    <name type="scientific">Elysia crispata</name>
    <name type="common">lettuce slug</name>
    <dbReference type="NCBI Taxonomy" id="231223"/>
    <lineage>
        <taxon>Eukaryota</taxon>
        <taxon>Metazoa</taxon>
        <taxon>Spiralia</taxon>
        <taxon>Lophotrochozoa</taxon>
        <taxon>Mollusca</taxon>
        <taxon>Gastropoda</taxon>
        <taxon>Heterobranchia</taxon>
        <taxon>Euthyneura</taxon>
        <taxon>Panpulmonata</taxon>
        <taxon>Sacoglossa</taxon>
        <taxon>Placobranchoidea</taxon>
        <taxon>Plakobranchidae</taxon>
        <taxon>Elysia</taxon>
    </lineage>
</organism>
<reference evidence="1" key="1">
    <citation type="journal article" date="2023" name="G3 (Bethesda)">
        <title>A reference genome for the long-term kleptoplast-retaining sea slug Elysia crispata morphotype clarki.</title>
        <authorList>
            <person name="Eastman K.E."/>
            <person name="Pendleton A.L."/>
            <person name="Shaikh M.A."/>
            <person name="Suttiyut T."/>
            <person name="Ogas R."/>
            <person name="Tomko P."/>
            <person name="Gavelis G."/>
            <person name="Widhalm J.R."/>
            <person name="Wisecaver J.H."/>
        </authorList>
    </citation>
    <scope>NUCLEOTIDE SEQUENCE</scope>
    <source>
        <strain evidence="1">ECLA1</strain>
    </source>
</reference>
<evidence type="ECO:0000313" key="1">
    <source>
        <dbReference type="EMBL" id="KAK3743927.1"/>
    </source>
</evidence>
<dbReference type="AlphaFoldDB" id="A0AAE0YGA9"/>
<evidence type="ECO:0000313" key="2">
    <source>
        <dbReference type="Proteomes" id="UP001283361"/>
    </source>
</evidence>
<comment type="caution">
    <text evidence="1">The sequence shown here is derived from an EMBL/GenBank/DDBJ whole genome shotgun (WGS) entry which is preliminary data.</text>
</comment>
<gene>
    <name evidence="1" type="ORF">RRG08_054813</name>
</gene>
<protein>
    <submittedName>
        <fullName evidence="1">Uncharacterized protein</fullName>
    </submittedName>
</protein>
<sequence length="81" mass="9217">MGRETWFDHIQLWTRIFNEHLVTVVDPGSTDPDRQHGACSFTQRVSSTLQVFHLAATRSMRAELLVEHLVLTAALPEMLLS</sequence>
<dbReference type="EMBL" id="JAWDGP010006291">
    <property type="protein sequence ID" value="KAK3743927.1"/>
    <property type="molecule type" value="Genomic_DNA"/>
</dbReference>
<accession>A0AAE0YGA9</accession>
<proteinExistence type="predicted"/>
<keyword evidence="2" id="KW-1185">Reference proteome</keyword>
<dbReference type="Proteomes" id="UP001283361">
    <property type="component" value="Unassembled WGS sequence"/>
</dbReference>